<evidence type="ECO:0000313" key="7">
    <source>
        <dbReference type="EMBL" id="API60919.1"/>
    </source>
</evidence>
<dbReference type="PANTHER" id="PTHR30250:SF31">
    <property type="entry name" value="INNER MEMBRANE PROTEIN YGHQ"/>
    <property type="match status" value="1"/>
</dbReference>
<feature type="transmembrane region" description="Helical" evidence="6">
    <location>
        <begin position="59"/>
        <end position="78"/>
    </location>
</feature>
<sequence>MRYGKSRWRSVVSAAGQWRGDEPLRTRLVNIAHLMSGNLASGLISLAAIALTARALGPASYGILALAIAYVRVVERLVTFQSWQPLIKYGAEVTDPEHAADFKSLLKFGLLLDVAGAVAAWVIATALALLASPLFGWDNQVMTLVAIYCTVLLFNISGTPTAILRLYGRYHAAAYGPIGNALLRVGLCYLGIRNGAGLDYFVFVWMATQILGSLTFLGFGIRALRANGIRGVLAAPIKGVTQRFHGLWSFAWQSNLSLTLRSSAQQLDTLLVGALADPASAGFYHIAKQVGRMAQQIGVHVQAVLYPDVARLWAAGAIQEFRRAILQVEVMLAAFGIAVVLLLLAAAKPILLYTAGPAFLGAAPLMIVQGIAVAAMLLSFPARSALLAMGHQRQVLNVAMVSTVAFHCAALALIPLIGAMGANIAHILLGFVWLVMLGTLLRRELSHAPLAGAPTPSV</sequence>
<feature type="transmembrane region" description="Helical" evidence="6">
    <location>
        <begin position="424"/>
        <end position="441"/>
    </location>
</feature>
<feature type="transmembrane region" description="Helical" evidence="6">
    <location>
        <begin position="28"/>
        <end position="53"/>
    </location>
</feature>
<dbReference type="InterPro" id="IPR050833">
    <property type="entry name" value="Poly_Biosynth_Transport"/>
</dbReference>
<dbReference type="EMBL" id="CP018221">
    <property type="protein sequence ID" value="API60919.1"/>
    <property type="molecule type" value="Genomic_DNA"/>
</dbReference>
<keyword evidence="5 6" id="KW-0472">Membrane</keyword>
<dbReference type="KEGG" id="sphj:BSL82_03175"/>
<feature type="transmembrane region" description="Helical" evidence="6">
    <location>
        <begin position="358"/>
        <end position="382"/>
    </location>
</feature>
<dbReference type="Proteomes" id="UP000182063">
    <property type="component" value="Chromosome"/>
</dbReference>
<name>A0A1L3ZZ91_9SPHN</name>
<accession>A0A1L3ZZ91</accession>
<dbReference type="STRING" id="1921510.BSL82_03175"/>
<keyword evidence="3 6" id="KW-0812">Transmembrane</keyword>
<evidence type="ECO:0000256" key="3">
    <source>
        <dbReference type="ARBA" id="ARBA00022692"/>
    </source>
</evidence>
<reference evidence="8" key="1">
    <citation type="submission" date="2016-11" db="EMBL/GenBank/DDBJ databases">
        <title>Complete Genome Sequence of alachlor-degrading Sphingomonas sp. strain JJ-A5.</title>
        <authorList>
            <person name="Lee H."/>
            <person name="Ka J.-O."/>
        </authorList>
    </citation>
    <scope>NUCLEOTIDE SEQUENCE [LARGE SCALE GENOMIC DNA]</scope>
    <source>
        <strain evidence="8">JJ-A5</strain>
    </source>
</reference>
<feature type="transmembrane region" description="Helical" evidence="6">
    <location>
        <begin position="198"/>
        <end position="221"/>
    </location>
</feature>
<dbReference type="GO" id="GO:0005886">
    <property type="term" value="C:plasma membrane"/>
    <property type="evidence" value="ECO:0007669"/>
    <property type="project" value="UniProtKB-SubCell"/>
</dbReference>
<keyword evidence="2" id="KW-1003">Cell membrane</keyword>
<evidence type="ECO:0000256" key="4">
    <source>
        <dbReference type="ARBA" id="ARBA00022989"/>
    </source>
</evidence>
<organism evidence="7 8">
    <name type="scientific">Tardibacter chloracetimidivorans</name>
    <dbReference type="NCBI Taxonomy" id="1921510"/>
    <lineage>
        <taxon>Bacteria</taxon>
        <taxon>Pseudomonadati</taxon>
        <taxon>Pseudomonadota</taxon>
        <taxon>Alphaproteobacteria</taxon>
        <taxon>Sphingomonadales</taxon>
        <taxon>Sphingomonadaceae</taxon>
        <taxon>Tardibacter</taxon>
    </lineage>
</organism>
<feature type="transmembrane region" description="Helical" evidence="6">
    <location>
        <begin position="394"/>
        <end position="418"/>
    </location>
</feature>
<evidence type="ECO:0000313" key="8">
    <source>
        <dbReference type="Proteomes" id="UP000182063"/>
    </source>
</evidence>
<keyword evidence="8" id="KW-1185">Reference proteome</keyword>
<evidence type="ECO:0008006" key="9">
    <source>
        <dbReference type="Google" id="ProtNLM"/>
    </source>
</evidence>
<feature type="transmembrane region" description="Helical" evidence="6">
    <location>
        <begin position="110"/>
        <end position="135"/>
    </location>
</feature>
<evidence type="ECO:0000256" key="5">
    <source>
        <dbReference type="ARBA" id="ARBA00023136"/>
    </source>
</evidence>
<gene>
    <name evidence="7" type="ORF">BSL82_03175</name>
</gene>
<evidence type="ECO:0000256" key="1">
    <source>
        <dbReference type="ARBA" id="ARBA00004651"/>
    </source>
</evidence>
<protein>
    <recommendedName>
        <fullName evidence="9">Polysaccharide biosynthesis protein C-terminal domain-containing protein</fullName>
    </recommendedName>
</protein>
<evidence type="ECO:0000256" key="2">
    <source>
        <dbReference type="ARBA" id="ARBA00022475"/>
    </source>
</evidence>
<feature type="transmembrane region" description="Helical" evidence="6">
    <location>
        <begin position="141"/>
        <end position="167"/>
    </location>
</feature>
<feature type="transmembrane region" description="Helical" evidence="6">
    <location>
        <begin position="174"/>
        <end position="192"/>
    </location>
</feature>
<keyword evidence="4 6" id="KW-1133">Transmembrane helix</keyword>
<dbReference type="AlphaFoldDB" id="A0A1L3ZZ91"/>
<comment type="subcellular location">
    <subcellularLocation>
        <location evidence="1">Cell membrane</location>
        <topology evidence="1">Multi-pass membrane protein</topology>
    </subcellularLocation>
</comment>
<evidence type="ECO:0000256" key="6">
    <source>
        <dbReference type="SAM" id="Phobius"/>
    </source>
</evidence>
<dbReference type="Pfam" id="PF01943">
    <property type="entry name" value="Polysacc_synt"/>
    <property type="match status" value="1"/>
</dbReference>
<proteinExistence type="predicted"/>
<dbReference type="InterPro" id="IPR002797">
    <property type="entry name" value="Polysacc_synth"/>
</dbReference>
<feature type="transmembrane region" description="Helical" evidence="6">
    <location>
        <begin position="330"/>
        <end position="352"/>
    </location>
</feature>
<dbReference type="PANTHER" id="PTHR30250">
    <property type="entry name" value="PST FAMILY PREDICTED COLANIC ACID TRANSPORTER"/>
    <property type="match status" value="1"/>
</dbReference>